<feature type="region of interest" description="Disordered" evidence="1">
    <location>
        <begin position="42"/>
        <end position="66"/>
    </location>
</feature>
<evidence type="ECO:0000313" key="3">
    <source>
        <dbReference type="EMBL" id="WUQ86866.1"/>
    </source>
</evidence>
<proteinExistence type="predicted"/>
<dbReference type="InterPro" id="IPR025326">
    <property type="entry name" value="DUF4232"/>
</dbReference>
<evidence type="ECO:0000259" key="2">
    <source>
        <dbReference type="Pfam" id="PF14016"/>
    </source>
</evidence>
<dbReference type="Pfam" id="PF14016">
    <property type="entry name" value="DUF4232"/>
    <property type="match status" value="1"/>
</dbReference>
<dbReference type="RefSeq" id="WP_328957453.1">
    <property type="nucleotide sequence ID" value="NZ_CP108110.1"/>
</dbReference>
<dbReference type="Proteomes" id="UP001432222">
    <property type="component" value="Chromosome"/>
</dbReference>
<organism evidence="3 4">
    <name type="scientific">Kitasatospora purpeofusca</name>
    <dbReference type="NCBI Taxonomy" id="67352"/>
    <lineage>
        <taxon>Bacteria</taxon>
        <taxon>Bacillati</taxon>
        <taxon>Actinomycetota</taxon>
        <taxon>Actinomycetes</taxon>
        <taxon>Kitasatosporales</taxon>
        <taxon>Streptomycetaceae</taxon>
        <taxon>Kitasatospora</taxon>
    </lineage>
</organism>
<protein>
    <submittedName>
        <fullName evidence="3">DUF4232 domain-containing protein</fullName>
    </submittedName>
</protein>
<reference evidence="3" key="1">
    <citation type="submission" date="2022-10" db="EMBL/GenBank/DDBJ databases">
        <title>The complete genomes of actinobacterial strains from the NBC collection.</title>
        <authorList>
            <person name="Joergensen T.S."/>
            <person name="Alvarez Arevalo M."/>
            <person name="Sterndorff E.B."/>
            <person name="Faurdal D."/>
            <person name="Vuksanovic O."/>
            <person name="Mourched A.-S."/>
            <person name="Charusanti P."/>
            <person name="Shaw S."/>
            <person name="Blin K."/>
            <person name="Weber T."/>
        </authorList>
    </citation>
    <scope>NUCLEOTIDE SEQUENCE</scope>
    <source>
        <strain evidence="3">NBC_00222</strain>
    </source>
</reference>
<evidence type="ECO:0000313" key="4">
    <source>
        <dbReference type="Proteomes" id="UP001432222"/>
    </source>
</evidence>
<evidence type="ECO:0000256" key="1">
    <source>
        <dbReference type="SAM" id="MobiDB-lite"/>
    </source>
</evidence>
<accession>A0ABZ1U9X6</accession>
<name>A0ABZ1U9X6_9ACTN</name>
<gene>
    <name evidence="3" type="ORF">OHA16_30220</name>
</gene>
<sequence>MESTPPPTPAPPTVVSRTSARAGLLLVAGVLATAGCGSTPATGAGGGAPGPAHSIGDTPLPVVPTPAPPPVAGIDPGTVGPVPRPGAGTTPTAAPVGTCSPEGVALTVGEADAAMGLRVMPVRLSNCGTRPYSLNGHPAVRVLDAERAPLAVTVKRGSAGIATLANFDAAPKPLTLQPREYAEFQLVWRNTVAAVNKAPDNGRYLDVAPLPGRPRLTVPADLDLGTTGRLGVAPWFK</sequence>
<feature type="domain" description="DUF4232" evidence="2">
    <location>
        <begin position="99"/>
        <end position="235"/>
    </location>
</feature>
<keyword evidence="4" id="KW-1185">Reference proteome</keyword>
<dbReference type="EMBL" id="CP108110">
    <property type="protein sequence ID" value="WUQ86866.1"/>
    <property type="molecule type" value="Genomic_DNA"/>
</dbReference>